<evidence type="ECO:0000256" key="1">
    <source>
        <dbReference type="SAM" id="MobiDB-lite"/>
    </source>
</evidence>
<dbReference type="Proteomes" id="UP001189429">
    <property type="component" value="Unassembled WGS sequence"/>
</dbReference>
<reference evidence="2" key="1">
    <citation type="submission" date="2023-10" db="EMBL/GenBank/DDBJ databases">
        <authorList>
            <person name="Chen Y."/>
            <person name="Shah S."/>
            <person name="Dougan E. K."/>
            <person name="Thang M."/>
            <person name="Chan C."/>
        </authorList>
    </citation>
    <scope>NUCLEOTIDE SEQUENCE [LARGE SCALE GENOMIC DNA]</scope>
</reference>
<feature type="compositionally biased region" description="Polar residues" evidence="1">
    <location>
        <begin position="534"/>
        <end position="549"/>
    </location>
</feature>
<accession>A0ABN9T0L6</accession>
<feature type="region of interest" description="Disordered" evidence="1">
    <location>
        <begin position="1"/>
        <end position="93"/>
    </location>
</feature>
<feature type="region of interest" description="Disordered" evidence="1">
    <location>
        <begin position="589"/>
        <end position="675"/>
    </location>
</feature>
<feature type="compositionally biased region" description="Basic residues" evidence="1">
    <location>
        <begin position="263"/>
        <end position="272"/>
    </location>
</feature>
<protein>
    <submittedName>
        <fullName evidence="2">Uncharacterized protein</fullName>
    </submittedName>
</protein>
<keyword evidence="3" id="KW-1185">Reference proteome</keyword>
<dbReference type="EMBL" id="CAUYUJ010014225">
    <property type="protein sequence ID" value="CAK0838445.1"/>
    <property type="molecule type" value="Genomic_DNA"/>
</dbReference>
<organism evidence="2 3">
    <name type="scientific">Prorocentrum cordatum</name>
    <dbReference type="NCBI Taxonomy" id="2364126"/>
    <lineage>
        <taxon>Eukaryota</taxon>
        <taxon>Sar</taxon>
        <taxon>Alveolata</taxon>
        <taxon>Dinophyceae</taxon>
        <taxon>Prorocentrales</taxon>
        <taxon>Prorocentraceae</taxon>
        <taxon>Prorocentrum</taxon>
    </lineage>
</organism>
<feature type="non-terminal residue" evidence="2">
    <location>
        <position position="1"/>
    </location>
</feature>
<proteinExistence type="predicted"/>
<feature type="compositionally biased region" description="Low complexity" evidence="1">
    <location>
        <begin position="642"/>
        <end position="658"/>
    </location>
</feature>
<feature type="compositionally biased region" description="Basic and acidic residues" evidence="1">
    <location>
        <begin position="589"/>
        <end position="600"/>
    </location>
</feature>
<sequence>DAVALSRQARGLQEALREAQQSAPRPHDPAGSLGGATPALPAEALQERGWAEAAEAAEARLAAAQAAGPPRERGWPEVEDAAAPAGQPARPVGGARRWEEEEPLLAALDAGSAAAAAAGPWAFLPASPPPGDAEAEADALLANATEAPAETSTGKPPLERDPLSSADKAAICGEDAQFECSRVTEILTLGYRLSAFWSVVAWAVAGVLLGTCCCCGLACGCPHRARCCARRACRAPFVPLRPATAGLRPQRAPRPPRGASARGRARAHRRAGAPRATAIAEEGPEEKVLRAFFSWLLPDVRNQRGNCSKDVAHDHRWWDRLWASFKASDSMDWPTFDAVIPWDCKMGPQARRIFDILDDGSGMLTKHSLLSARRHHERTLVVSKPNGLEALRKMLMQRYSGSLMMGWRAVLDPTHRGFTSHAEFVKACKGVGFAGDLKESWKQLTGGAGRRRRPGSSSPEAQARAVALWREGVCSSALFGDLTARESKILFAALDLDYNKLVDVDAWNFLAVYDTRTAEEAAEDGRGERPDRGAQTSGSLSGSRCGSTARLQGAPAAGAVSAWHGEGADGTTSFEFVVVLTREEHAEYQRRRRERAAEKKAHGRLQGLTGGYPSSPPAAPLEARPVPASWSLPSPRSPPGSPRASGSPGVAAAAPAAEGRPRPEGGPLSGLLRAM</sequence>
<feature type="compositionally biased region" description="Low complexity" evidence="1">
    <location>
        <begin position="665"/>
        <end position="675"/>
    </location>
</feature>
<feature type="compositionally biased region" description="Low complexity" evidence="1">
    <location>
        <begin position="51"/>
        <end position="67"/>
    </location>
</feature>
<evidence type="ECO:0000313" key="2">
    <source>
        <dbReference type="EMBL" id="CAK0838445.1"/>
    </source>
</evidence>
<gene>
    <name evidence="2" type="ORF">PCOR1329_LOCUS34391</name>
</gene>
<evidence type="ECO:0000313" key="3">
    <source>
        <dbReference type="Proteomes" id="UP001189429"/>
    </source>
</evidence>
<feature type="region of interest" description="Disordered" evidence="1">
    <location>
        <begin position="519"/>
        <end position="549"/>
    </location>
</feature>
<comment type="caution">
    <text evidence="2">The sequence shown here is derived from an EMBL/GenBank/DDBJ whole genome shotgun (WGS) entry which is preliminary data.</text>
</comment>
<feature type="region of interest" description="Disordered" evidence="1">
    <location>
        <begin position="245"/>
        <end position="279"/>
    </location>
</feature>
<feature type="compositionally biased region" description="Basic and acidic residues" evidence="1">
    <location>
        <begin position="519"/>
        <end position="532"/>
    </location>
</feature>
<name>A0ABN9T0L6_9DINO</name>